<dbReference type="PANTHER" id="PTHR45700">
    <property type="entry name" value="UBIQUITIN-PROTEIN LIGASE E3C"/>
    <property type="match status" value="1"/>
</dbReference>
<name>A0A2N1P2N3_9GLOM</name>
<reference evidence="9 11" key="3">
    <citation type="submission" date="2017-10" db="EMBL/GenBank/DDBJ databases">
        <title>Extensive intraspecific genome diversity in a model arbuscular mycorrhizal fungus.</title>
        <authorList>
            <person name="Chen E.C.H."/>
            <person name="Morin E."/>
            <person name="Baudet D."/>
            <person name="Noel J."/>
            <person name="Ndikumana S."/>
            <person name="Charron P."/>
            <person name="St-Onge C."/>
            <person name="Giorgi J."/>
            <person name="Grigoriev I.V."/>
            <person name="Roux C."/>
            <person name="Martin F.M."/>
            <person name="Corradi N."/>
        </authorList>
    </citation>
    <scope>NUCLEOTIDE SEQUENCE [LARGE SCALE GENOMIC DNA]</scope>
    <source>
        <strain evidence="9 11">C2</strain>
    </source>
</reference>
<dbReference type="GO" id="GO:0000209">
    <property type="term" value="P:protein polyubiquitination"/>
    <property type="evidence" value="ECO:0007669"/>
    <property type="project" value="InterPro"/>
</dbReference>
<reference evidence="10 11" key="1">
    <citation type="submission" date="2016-04" db="EMBL/GenBank/DDBJ databases">
        <title>Genome analyses suggest a sexual origin of heterokaryosis in a supposedly ancient asexual fungus.</title>
        <authorList>
            <person name="Ropars J."/>
            <person name="Sedzielewska K."/>
            <person name="Noel J."/>
            <person name="Charron P."/>
            <person name="Farinelli L."/>
            <person name="Marton T."/>
            <person name="Kruger M."/>
            <person name="Pelin A."/>
            <person name="Brachmann A."/>
            <person name="Corradi N."/>
        </authorList>
    </citation>
    <scope>NUCLEOTIDE SEQUENCE [LARGE SCALE GENOMIC DNA]</scope>
    <source>
        <strain evidence="8 10">A5</strain>
        <strain evidence="9 11">C2</strain>
    </source>
</reference>
<dbReference type="InterPro" id="IPR035983">
    <property type="entry name" value="Hect_E3_ubiquitin_ligase"/>
</dbReference>
<reference evidence="8 10" key="2">
    <citation type="submission" date="2017-09" db="EMBL/GenBank/DDBJ databases">
        <title>Extensive intraspecific genome diversity in a model arbuscular mycorrhizal fungus.</title>
        <authorList>
            <person name="Chen E.C."/>
            <person name="Morin E."/>
            <person name="Beaudet D."/>
            <person name="Noel J."/>
            <person name="Ndikumana S."/>
            <person name="Charron P."/>
            <person name="St-Onge C."/>
            <person name="Giorgi J."/>
            <person name="Grigoriev I.V."/>
            <person name="Roux C."/>
            <person name="Martin F.M."/>
            <person name="Corradi N."/>
        </authorList>
    </citation>
    <scope>NUCLEOTIDE SEQUENCE [LARGE SCALE GENOMIC DNA]</scope>
    <source>
        <strain evidence="8 10">A5</strain>
    </source>
</reference>
<evidence type="ECO:0000256" key="6">
    <source>
        <dbReference type="SAM" id="MobiDB-lite"/>
    </source>
</evidence>
<evidence type="ECO:0000313" key="8">
    <source>
        <dbReference type="EMBL" id="PKC17888.1"/>
    </source>
</evidence>
<feature type="active site" description="Glycyl thioester intermediate" evidence="5">
    <location>
        <position position="730"/>
    </location>
</feature>
<dbReference type="VEuPathDB" id="FungiDB:RhiirFUN_018267"/>
<dbReference type="VEuPathDB" id="FungiDB:FUN_000878"/>
<evidence type="ECO:0000313" key="9">
    <source>
        <dbReference type="EMBL" id="PKK80408.1"/>
    </source>
</evidence>
<dbReference type="VEuPathDB" id="FungiDB:RhiirA1_501921"/>
<dbReference type="EC" id="2.3.2.26" evidence="2"/>
<feature type="domain" description="HECT" evidence="7">
    <location>
        <begin position="440"/>
        <end position="762"/>
    </location>
</feature>
<gene>
    <name evidence="8" type="ORF">RhiirA5_405349</name>
    <name evidence="9" type="ORF">RhiirC2_768115</name>
</gene>
<organism evidence="9 11">
    <name type="scientific">Rhizophagus irregularis</name>
    <dbReference type="NCBI Taxonomy" id="588596"/>
    <lineage>
        <taxon>Eukaryota</taxon>
        <taxon>Fungi</taxon>
        <taxon>Fungi incertae sedis</taxon>
        <taxon>Mucoromycota</taxon>
        <taxon>Glomeromycotina</taxon>
        <taxon>Glomeromycetes</taxon>
        <taxon>Glomerales</taxon>
        <taxon>Glomeraceae</taxon>
        <taxon>Rhizophagus</taxon>
    </lineage>
</organism>
<comment type="caution">
    <text evidence="9">The sequence shown here is derived from an EMBL/GenBank/DDBJ whole genome shotgun (WGS) entry which is preliminary data.</text>
</comment>
<dbReference type="Pfam" id="PF00632">
    <property type="entry name" value="HECT"/>
    <property type="match status" value="1"/>
</dbReference>
<dbReference type="Gene3D" id="3.30.2410.10">
    <property type="entry name" value="Hect, E3 ligase catalytic domain"/>
    <property type="match status" value="1"/>
</dbReference>
<evidence type="ECO:0000259" key="7">
    <source>
        <dbReference type="PROSITE" id="PS50237"/>
    </source>
</evidence>
<evidence type="ECO:0000256" key="4">
    <source>
        <dbReference type="ARBA" id="ARBA00022786"/>
    </source>
</evidence>
<dbReference type="Proteomes" id="UP000233469">
    <property type="component" value="Unassembled WGS sequence"/>
</dbReference>
<dbReference type="CDD" id="cd00078">
    <property type="entry name" value="HECTc"/>
    <property type="match status" value="1"/>
</dbReference>
<feature type="region of interest" description="Disordered" evidence="6">
    <location>
        <begin position="27"/>
        <end position="57"/>
    </location>
</feature>
<dbReference type="EMBL" id="LLXJ01000003">
    <property type="protein sequence ID" value="PKC17888.1"/>
    <property type="molecule type" value="Genomic_DNA"/>
</dbReference>
<evidence type="ECO:0000256" key="1">
    <source>
        <dbReference type="ARBA" id="ARBA00000885"/>
    </source>
</evidence>
<evidence type="ECO:0000256" key="2">
    <source>
        <dbReference type="ARBA" id="ARBA00012485"/>
    </source>
</evidence>
<evidence type="ECO:0000256" key="5">
    <source>
        <dbReference type="PROSITE-ProRule" id="PRU00104"/>
    </source>
</evidence>
<dbReference type="Gene3D" id="3.30.2160.10">
    <property type="entry name" value="Hect, E3 ligase catalytic domain"/>
    <property type="match status" value="1"/>
</dbReference>
<evidence type="ECO:0000313" key="11">
    <source>
        <dbReference type="Proteomes" id="UP000233469"/>
    </source>
</evidence>
<dbReference type="VEuPathDB" id="FungiDB:RhiirA1_517101"/>
<comment type="catalytic activity">
    <reaction evidence="1">
        <text>S-ubiquitinyl-[E2 ubiquitin-conjugating enzyme]-L-cysteine + [acceptor protein]-L-lysine = [E2 ubiquitin-conjugating enzyme]-L-cysteine + N(6)-ubiquitinyl-[acceptor protein]-L-lysine.</text>
        <dbReference type="EC" id="2.3.2.26"/>
    </reaction>
</comment>
<dbReference type="GO" id="GO:0061630">
    <property type="term" value="F:ubiquitin protein ligase activity"/>
    <property type="evidence" value="ECO:0007669"/>
    <property type="project" value="UniProtKB-EC"/>
</dbReference>
<dbReference type="PANTHER" id="PTHR45700:SF8">
    <property type="entry name" value="HECT-TYPE E3 UBIQUITIN TRANSFERASE"/>
    <property type="match status" value="1"/>
</dbReference>
<protein>
    <recommendedName>
        <fullName evidence="2">HECT-type E3 ubiquitin transferase</fullName>
        <ecNumber evidence="2">2.3.2.26</ecNumber>
    </recommendedName>
</protein>
<dbReference type="PROSITE" id="PS50237">
    <property type="entry name" value="HECT"/>
    <property type="match status" value="1"/>
</dbReference>
<feature type="compositionally biased region" description="Polar residues" evidence="6">
    <location>
        <begin position="27"/>
        <end position="47"/>
    </location>
</feature>
<dbReference type="InterPro" id="IPR044611">
    <property type="entry name" value="E3A/B/C-like"/>
</dbReference>
<dbReference type="Proteomes" id="UP000232722">
    <property type="component" value="Unassembled WGS sequence"/>
</dbReference>
<evidence type="ECO:0000256" key="3">
    <source>
        <dbReference type="ARBA" id="ARBA00022679"/>
    </source>
</evidence>
<dbReference type="FunFam" id="3.30.2410.10:FF:000003">
    <property type="entry name" value="probable E3 ubiquitin-protein ligase HERC4 isoform X1"/>
    <property type="match status" value="1"/>
</dbReference>
<keyword evidence="4 5" id="KW-0833">Ubl conjugation pathway</keyword>
<dbReference type="AlphaFoldDB" id="A0A2N1P2N3"/>
<dbReference type="SMART" id="SM00119">
    <property type="entry name" value="HECTc"/>
    <property type="match status" value="1"/>
</dbReference>
<evidence type="ECO:0000313" key="10">
    <source>
        <dbReference type="Proteomes" id="UP000232722"/>
    </source>
</evidence>
<proteinExistence type="predicted"/>
<dbReference type="EMBL" id="LLXL01000015">
    <property type="protein sequence ID" value="PKK80408.1"/>
    <property type="molecule type" value="Genomic_DNA"/>
</dbReference>
<sequence length="762" mass="87602">MDYKGFSSSSTSFNGFGNRTQANFNLAGPSGSTGLNRPVQNNIANGVNSGGYPPTTSQNTNMRMGKCTCCDSTLRFPITVSCFRCTVCQTINDLKPSIQRSEPITPLTLDRIRSMIDTCIVHSNGKGTPNYELLEQAIQKAFSNWYILNESFSNGRPVALDDCGVALDDVREAYRIICDLPESVIRSMMKSTENILKRPGRMLKRKEDIKFLMIILENPLLGQHNYPQELYHHHDIIKRIFGLLSNLSNELHHYLVNWFTRLSVNIFRKRIELVNSFITFLLNKQRNTSPRIPPDYESDWKISSAARVMALLFAANKQSSKVSLSDFYNTFVDYIDLLTDYNTWEQRSGLVTVGGKFAFCQYPFLISMGGKIKIIDYDAKRQKDMKAQEALYTIFFYKRITTPTLNLKIRRDYLIEDSLKQIENSLKHIEDYNSEIGMELKKSLRIEFVGEDGVDAGGLRKEWFLLLVRHLFDPKFGMFTWDEDSKLCWFNPASLETSDQYYLVGIVIGLAIYNSTILDVHLPLACYKKLFGIYVGLEDLKVFQPSFAKGLEQLLTFEGDVESTFCRDFVGEYEAFGELKRVPLIHNGENMPVTKYNRGDYVERYVNFVLNDSITEQFESFKRGFYHVCGGNALSLFQPEEIELLVRGSAEPLEIDELKAVTVYERFSEDEETIRNFWSLFREMDPQMQRKLLTFVTGTDRIPATGLANLAFKISCIGEDSERFPIAHTCFNQLCLYRYRSRKKLEEKLKRSIMESEGFGLK</sequence>
<accession>A0A2N1P2N3</accession>
<dbReference type="InterPro" id="IPR000569">
    <property type="entry name" value="HECT_dom"/>
</dbReference>
<keyword evidence="3" id="KW-0808">Transferase</keyword>
<dbReference type="Gene3D" id="3.90.1750.10">
    <property type="entry name" value="Hect, E3 ligase catalytic domains"/>
    <property type="match status" value="1"/>
</dbReference>
<dbReference type="SUPFAM" id="SSF56204">
    <property type="entry name" value="Hect, E3 ligase catalytic domain"/>
    <property type="match status" value="1"/>
</dbReference>